<evidence type="ECO:0000313" key="2">
    <source>
        <dbReference type="EMBL" id="QEY64919.1"/>
    </source>
</evidence>
<organism evidence="2 3">
    <name type="scientific">Metapseudomonas lalkuanensis</name>
    <dbReference type="NCBI Taxonomy" id="2604832"/>
    <lineage>
        <taxon>Bacteria</taxon>
        <taxon>Pseudomonadati</taxon>
        <taxon>Pseudomonadota</taxon>
        <taxon>Gammaproteobacteria</taxon>
        <taxon>Pseudomonadales</taxon>
        <taxon>Pseudomonadaceae</taxon>
        <taxon>Metapseudomonas</taxon>
    </lineage>
</organism>
<dbReference type="EMBL" id="CP043311">
    <property type="protein sequence ID" value="QEY64919.1"/>
    <property type="molecule type" value="Genomic_DNA"/>
</dbReference>
<sequence>MKALACLFAAALLLPLAANASTFRCESNLVSIGDRGVEVQRKCGEPASRDFIGYSETTSGRQEMQVEEWVYGPANGMYHYLRFVGGRLSEIDSKRN</sequence>
<dbReference type="AlphaFoldDB" id="A0A5J6QW29"/>
<evidence type="ECO:0000256" key="1">
    <source>
        <dbReference type="SAM" id="SignalP"/>
    </source>
</evidence>
<feature type="signal peptide" evidence="1">
    <location>
        <begin position="1"/>
        <end position="20"/>
    </location>
</feature>
<dbReference type="KEGG" id="plal:FXN65_23695"/>
<keyword evidence="3" id="KW-1185">Reference proteome</keyword>
<dbReference type="Proteomes" id="UP000327179">
    <property type="component" value="Chromosome"/>
</dbReference>
<reference evidence="2 3" key="1">
    <citation type="submission" date="2019-08" db="EMBL/GenBank/DDBJ databases">
        <title>Whole-genome Sequencing of e-waste polymer degrading bacterium Pseudomonas sp. strain PE08.</title>
        <authorList>
            <person name="Kirdat K."/>
            <person name="Debbarma P."/>
            <person name="Narawade N."/>
            <person name="Suyal D."/>
            <person name="Thorat V."/>
            <person name="Shouche Y."/>
            <person name="Goel R."/>
            <person name="Yadav A."/>
        </authorList>
    </citation>
    <scope>NUCLEOTIDE SEQUENCE [LARGE SCALE GENOMIC DNA]</scope>
    <source>
        <strain evidence="2 3">PE08</strain>
    </source>
</reference>
<gene>
    <name evidence="2" type="ORF">FXN65_23695</name>
</gene>
<evidence type="ECO:0000313" key="3">
    <source>
        <dbReference type="Proteomes" id="UP000327179"/>
    </source>
</evidence>
<feature type="chain" id="PRO_5023813651" evidence="1">
    <location>
        <begin position="21"/>
        <end position="96"/>
    </location>
</feature>
<proteinExistence type="predicted"/>
<dbReference type="Pfam" id="PF11006">
    <property type="entry name" value="DUF2845"/>
    <property type="match status" value="1"/>
</dbReference>
<name>A0A5J6QW29_9GAMM</name>
<keyword evidence="1" id="KW-0732">Signal</keyword>
<dbReference type="InterPro" id="IPR021268">
    <property type="entry name" value="DUF2845"/>
</dbReference>
<accession>A0A5J6QW29</accession>
<protein>
    <submittedName>
        <fullName evidence="2">DUF2845 domain-containing protein</fullName>
    </submittedName>
</protein>
<dbReference type="RefSeq" id="WP_151136989.1">
    <property type="nucleotide sequence ID" value="NZ_CP043311.1"/>
</dbReference>